<evidence type="ECO:0000256" key="5">
    <source>
        <dbReference type="ARBA" id="ARBA00023242"/>
    </source>
</evidence>
<dbReference type="Gene3D" id="2.40.50.960">
    <property type="match status" value="1"/>
</dbReference>
<keyword evidence="3" id="KW-0158">Chromosome</keyword>
<dbReference type="Proteomes" id="UP000053447">
    <property type="component" value="Unassembled WGS sequence"/>
</dbReference>
<dbReference type="RefSeq" id="XP_018228145.1">
    <property type="nucleotide sequence ID" value="XM_018375539.1"/>
</dbReference>
<keyword evidence="9" id="KW-1185">Reference proteome</keyword>
<dbReference type="GO" id="GO:0042162">
    <property type="term" value="F:telomeric DNA binding"/>
    <property type="evidence" value="ECO:0007669"/>
    <property type="project" value="InterPro"/>
</dbReference>
<protein>
    <recommendedName>
        <fullName evidence="7">Shelterin complex subunit TPP1/Est3 domain-containing protein</fullName>
    </recommendedName>
</protein>
<dbReference type="OrthoDB" id="3538943at2759"/>
<feature type="compositionally biased region" description="Polar residues" evidence="6">
    <location>
        <begin position="329"/>
        <end position="344"/>
    </location>
</feature>
<dbReference type="Pfam" id="PF10341">
    <property type="entry name" value="TPP1"/>
    <property type="match status" value="1"/>
</dbReference>
<name>A0A0W4ZEN8_PNEJ7</name>
<evidence type="ECO:0000256" key="2">
    <source>
        <dbReference type="ARBA" id="ARBA00004574"/>
    </source>
</evidence>
<evidence type="ECO:0000256" key="6">
    <source>
        <dbReference type="SAM" id="MobiDB-lite"/>
    </source>
</evidence>
<proteinExistence type="predicted"/>
<sequence>MSGILKSWIRSKVGQSLKTVAENPIRLVQSQRVQVMRFLTYEKPVLAEVSDMETFMCCEFTQECVEAYQMEFKKRFTQIKGAYLTLKNMELRIYEAENFTVSARLIVPKIQFLGGEGEAIVGHPVFFTEHQEIRMLLRSPQVQGFLWPPLSVEQASEGTNVLSKKNVWDDKDEPLNELTRISEPTDDTKKRGFWSTHRNKDESHKLTKKRQRVLHPGWRGLFEITYRDCIISDEQQKILKRDDSWYPPINAFQQEAFASDKTVTPMSKSHQKTAYSPNYSGDNLDSPPESIFSWEESPILNKSSASILETKINDEKQIFHMEKKEFFSDNDTLPPSSSPTMCSP</sequence>
<comment type="caution">
    <text evidence="8">The sequence shown here is derived from an EMBL/GenBank/DDBJ whole genome shotgun (WGS) entry which is preliminary data.</text>
</comment>
<evidence type="ECO:0000256" key="1">
    <source>
        <dbReference type="ARBA" id="ARBA00004123"/>
    </source>
</evidence>
<keyword evidence="5" id="KW-0539">Nucleus</keyword>
<feature type="region of interest" description="Disordered" evidence="6">
    <location>
        <begin position="262"/>
        <end position="282"/>
    </location>
</feature>
<dbReference type="VEuPathDB" id="FungiDB:T551_03276"/>
<evidence type="ECO:0000313" key="9">
    <source>
        <dbReference type="Proteomes" id="UP000053447"/>
    </source>
</evidence>
<organism evidence="8 9">
    <name type="scientific">Pneumocystis jirovecii (strain RU7)</name>
    <name type="common">Human pneumocystis pneumonia agent</name>
    <dbReference type="NCBI Taxonomy" id="1408657"/>
    <lineage>
        <taxon>Eukaryota</taxon>
        <taxon>Fungi</taxon>
        <taxon>Dikarya</taxon>
        <taxon>Ascomycota</taxon>
        <taxon>Taphrinomycotina</taxon>
        <taxon>Pneumocystomycetes</taxon>
        <taxon>Pneumocystaceae</taxon>
        <taxon>Pneumocystis</taxon>
    </lineage>
</organism>
<evidence type="ECO:0000256" key="4">
    <source>
        <dbReference type="ARBA" id="ARBA00022895"/>
    </source>
</evidence>
<accession>A0A0W4ZEN8</accession>
<dbReference type="GO" id="GO:0000781">
    <property type="term" value="C:chromosome, telomeric region"/>
    <property type="evidence" value="ECO:0007669"/>
    <property type="project" value="UniProtKB-SubCell"/>
</dbReference>
<dbReference type="GeneID" id="28941794"/>
<feature type="domain" description="Shelterin complex subunit TPP1/Est3" evidence="7">
    <location>
        <begin position="6"/>
        <end position="138"/>
    </location>
</feature>
<dbReference type="GO" id="GO:0007004">
    <property type="term" value="P:telomere maintenance via telomerase"/>
    <property type="evidence" value="ECO:0007669"/>
    <property type="project" value="InterPro"/>
</dbReference>
<gene>
    <name evidence="8" type="ORF">T551_03276</name>
</gene>
<evidence type="ECO:0000313" key="8">
    <source>
        <dbReference type="EMBL" id="KTW26814.1"/>
    </source>
</evidence>
<keyword evidence="4" id="KW-0779">Telomere</keyword>
<dbReference type="eggNOG" id="ENOG502SFYD">
    <property type="taxonomic scope" value="Eukaryota"/>
</dbReference>
<dbReference type="AlphaFoldDB" id="A0A0W4ZEN8"/>
<feature type="region of interest" description="Disordered" evidence="6">
    <location>
        <begin position="324"/>
        <end position="344"/>
    </location>
</feature>
<dbReference type="InterPro" id="IPR019437">
    <property type="entry name" value="TPP1/Est3"/>
</dbReference>
<comment type="subcellular location">
    <subcellularLocation>
        <location evidence="2">Chromosome</location>
        <location evidence="2">Telomere</location>
    </subcellularLocation>
    <subcellularLocation>
        <location evidence="1">Nucleus</location>
    </subcellularLocation>
</comment>
<dbReference type="EMBL" id="LFWA01000016">
    <property type="protein sequence ID" value="KTW26814.1"/>
    <property type="molecule type" value="Genomic_DNA"/>
</dbReference>
<dbReference type="STRING" id="1408657.A0A0W4ZEN8"/>
<dbReference type="GO" id="GO:0005697">
    <property type="term" value="C:telomerase holoenzyme complex"/>
    <property type="evidence" value="ECO:0007669"/>
    <property type="project" value="InterPro"/>
</dbReference>
<evidence type="ECO:0000256" key="3">
    <source>
        <dbReference type="ARBA" id="ARBA00022454"/>
    </source>
</evidence>
<evidence type="ECO:0000259" key="7">
    <source>
        <dbReference type="Pfam" id="PF10341"/>
    </source>
</evidence>
<reference evidence="9" key="1">
    <citation type="journal article" date="2016" name="Nat. Commun.">
        <title>Genome analysis of three Pneumocystis species reveals adaptation mechanisms to life exclusively in mammalian hosts.</title>
        <authorList>
            <person name="Ma L."/>
            <person name="Chen Z."/>
            <person name="Huang D.W."/>
            <person name="Kutty G."/>
            <person name="Ishihara M."/>
            <person name="Wang H."/>
            <person name="Abouelleil A."/>
            <person name="Bishop L."/>
            <person name="Davey E."/>
            <person name="Deng R."/>
            <person name="Deng X."/>
            <person name="Fan L."/>
            <person name="Fantoni G."/>
            <person name="Fitzgerald M."/>
            <person name="Gogineni E."/>
            <person name="Goldberg J.M."/>
            <person name="Handley G."/>
            <person name="Hu X."/>
            <person name="Huber C."/>
            <person name="Jiao X."/>
            <person name="Jones K."/>
            <person name="Levin J.Z."/>
            <person name="Liu Y."/>
            <person name="Macdonald P."/>
            <person name="Melnikov A."/>
            <person name="Raley C."/>
            <person name="Sassi M."/>
            <person name="Sherman B.T."/>
            <person name="Song X."/>
            <person name="Sykes S."/>
            <person name="Tran B."/>
            <person name="Walsh L."/>
            <person name="Xia Y."/>
            <person name="Yang J."/>
            <person name="Young S."/>
            <person name="Zeng Q."/>
            <person name="Zheng X."/>
            <person name="Stephens R."/>
            <person name="Nusbaum C."/>
            <person name="Birren B.W."/>
            <person name="Azadi P."/>
            <person name="Lempicki R.A."/>
            <person name="Cuomo C.A."/>
            <person name="Kovacs J.A."/>
        </authorList>
    </citation>
    <scope>NUCLEOTIDE SEQUENCE [LARGE SCALE GENOMIC DNA]</scope>
    <source>
        <strain evidence="9">RU7</strain>
    </source>
</reference>